<dbReference type="InterPro" id="IPR036188">
    <property type="entry name" value="FAD/NAD-bd_sf"/>
</dbReference>
<evidence type="ECO:0000256" key="5">
    <source>
        <dbReference type="ARBA" id="ARBA00013029"/>
    </source>
</evidence>
<dbReference type="Proteomes" id="UP000218209">
    <property type="component" value="Unassembled WGS sequence"/>
</dbReference>
<keyword evidence="10" id="KW-0496">Mitochondrion</keyword>
<reference evidence="13 14" key="1">
    <citation type="submission" date="2017-03" db="EMBL/GenBank/DDBJ databases">
        <title>WGS assembly of Porphyra umbilicalis.</title>
        <authorList>
            <person name="Brawley S.H."/>
            <person name="Blouin N.A."/>
            <person name="Ficko-Blean E."/>
            <person name="Wheeler G.L."/>
            <person name="Lohr M."/>
            <person name="Goodson H.V."/>
            <person name="Jenkins J.W."/>
            <person name="Blaby-Haas C.E."/>
            <person name="Helliwell K.E."/>
            <person name="Chan C."/>
            <person name="Marriage T."/>
            <person name="Bhattacharya D."/>
            <person name="Klein A.S."/>
            <person name="Badis Y."/>
            <person name="Brodie J."/>
            <person name="Cao Y."/>
            <person name="Collen J."/>
            <person name="Dittami S.M."/>
            <person name="Gachon C.M."/>
            <person name="Green B.R."/>
            <person name="Karpowicz S."/>
            <person name="Kim J.W."/>
            <person name="Kudahl U."/>
            <person name="Lin S."/>
            <person name="Michel G."/>
            <person name="Mittag M."/>
            <person name="Olson B.J."/>
            <person name="Pangilinan J."/>
            <person name="Peng Y."/>
            <person name="Qiu H."/>
            <person name="Shu S."/>
            <person name="Singer J.T."/>
            <person name="Smith A.G."/>
            <person name="Sprecher B.N."/>
            <person name="Wagner V."/>
            <person name="Wang W."/>
            <person name="Wang Z.-Y."/>
            <person name="Yan J."/>
            <person name="Yarish C."/>
            <person name="Zoeuner-Riek S."/>
            <person name="Zhuang Y."/>
            <person name="Zou Y."/>
            <person name="Lindquist E.A."/>
            <person name="Grimwood J."/>
            <person name="Barry K."/>
            <person name="Rokhsar D.S."/>
            <person name="Schmutz J."/>
            <person name="Stiller J.W."/>
            <person name="Grossman A.R."/>
            <person name="Prochnik S.E."/>
        </authorList>
    </citation>
    <scope>NUCLEOTIDE SEQUENCE [LARGE SCALE GENOMIC DNA]</scope>
    <source>
        <strain evidence="13">4086291</strain>
    </source>
</reference>
<evidence type="ECO:0000256" key="10">
    <source>
        <dbReference type="ARBA" id="ARBA00023128"/>
    </source>
</evidence>
<keyword evidence="8" id="KW-0809">Transit peptide</keyword>
<dbReference type="PANTHER" id="PTHR11985:SF15">
    <property type="entry name" value="GLYCEROL-3-PHOSPHATE DEHYDROGENASE, MITOCHONDRIAL"/>
    <property type="match status" value="1"/>
</dbReference>
<dbReference type="SUPFAM" id="SSF51905">
    <property type="entry name" value="FAD/NAD(P)-binding domain"/>
    <property type="match status" value="1"/>
</dbReference>
<feature type="domain" description="Alpha-glycerophosphate oxidase C-terminal" evidence="12">
    <location>
        <begin position="322"/>
        <end position="472"/>
    </location>
</feature>
<evidence type="ECO:0000256" key="1">
    <source>
        <dbReference type="ARBA" id="ARBA00001974"/>
    </source>
</evidence>
<dbReference type="PANTHER" id="PTHR11985">
    <property type="entry name" value="GLYCEROL-3-PHOSPHATE DEHYDROGENASE"/>
    <property type="match status" value="1"/>
</dbReference>
<dbReference type="InterPro" id="IPR006076">
    <property type="entry name" value="FAD-dep_OxRdtase"/>
</dbReference>
<name>A0A1X6PH65_PORUM</name>
<evidence type="ECO:0000313" key="13">
    <source>
        <dbReference type="EMBL" id="OSX80098.1"/>
    </source>
</evidence>
<organism evidence="13 14">
    <name type="scientific">Porphyra umbilicalis</name>
    <name type="common">Purple laver</name>
    <name type="synonym">Red alga</name>
    <dbReference type="NCBI Taxonomy" id="2786"/>
    <lineage>
        <taxon>Eukaryota</taxon>
        <taxon>Rhodophyta</taxon>
        <taxon>Bangiophyceae</taxon>
        <taxon>Bangiales</taxon>
        <taxon>Bangiaceae</taxon>
        <taxon>Porphyra</taxon>
    </lineage>
</organism>
<evidence type="ECO:0000259" key="12">
    <source>
        <dbReference type="Pfam" id="PF16901"/>
    </source>
</evidence>
<evidence type="ECO:0000256" key="2">
    <source>
        <dbReference type="ARBA" id="ARBA00004173"/>
    </source>
</evidence>
<keyword evidence="14" id="KW-1185">Reference proteome</keyword>
<dbReference type="Gene3D" id="3.50.50.60">
    <property type="entry name" value="FAD/NAD(P)-binding domain"/>
    <property type="match status" value="2"/>
</dbReference>
<dbReference type="EC" id="1.1.5.3" evidence="5"/>
<dbReference type="PRINTS" id="PR01001">
    <property type="entry name" value="FADG3PDH"/>
</dbReference>
<evidence type="ECO:0000313" key="14">
    <source>
        <dbReference type="Proteomes" id="UP000218209"/>
    </source>
</evidence>
<dbReference type="GO" id="GO:0006072">
    <property type="term" value="P:glycerol-3-phosphate metabolic process"/>
    <property type="evidence" value="ECO:0007669"/>
    <property type="project" value="InterPro"/>
</dbReference>
<dbReference type="AlphaFoldDB" id="A0A1X6PH65"/>
<feature type="domain" description="FAD dependent oxidoreductase" evidence="11">
    <location>
        <begin position="49"/>
        <end position="297"/>
    </location>
</feature>
<keyword evidence="7" id="KW-0274">FAD</keyword>
<comment type="subcellular location">
    <subcellularLocation>
        <location evidence="2">Mitochondrion</location>
    </subcellularLocation>
</comment>
<dbReference type="Pfam" id="PF16901">
    <property type="entry name" value="DAO_C"/>
    <property type="match status" value="1"/>
</dbReference>
<evidence type="ECO:0000256" key="6">
    <source>
        <dbReference type="ARBA" id="ARBA00022630"/>
    </source>
</evidence>
<dbReference type="Pfam" id="PF01266">
    <property type="entry name" value="DAO"/>
    <property type="match status" value="1"/>
</dbReference>
<dbReference type="InterPro" id="IPR000447">
    <property type="entry name" value="G3P_DH_FAD-dep"/>
</dbReference>
<comment type="pathway">
    <text evidence="3">Polyol metabolism; glycerol degradation via glycerol kinase pathway; glycerone phosphate from sn-glycerol 3-phosphate (anaerobic route): step 1/1.</text>
</comment>
<dbReference type="Gene3D" id="1.10.8.870">
    <property type="entry name" value="Alpha-glycerophosphate oxidase, cap domain"/>
    <property type="match status" value="1"/>
</dbReference>
<sequence>MLAQAPHLTRPLPTILPCYKLWEVPFYRAGLLAYDIIAYLGHGLLYFSKFVPAGEALRLFPTLASKAMDGKQLRGTIVYYDGQMNDARFATSLALTAAMHGAAVANHTEVVGILHDEDGKAVGATVKDLMTGETFDVRAKAVINATGPFTDGVRKLSNSGVRDMIAPSSGVHVTLPEYYSPDGMGLIVPKTKDGRVVFMLPWMGSTIAGTTDSSVEITANPQPHEDEIAFILDALSDYLTVEVRRKDVKSAWSGIRPLAMDPDAKPTGNTQNILREHAVHVSTDKVVTITGGKWTTYRKMAEDALDRALEVTPELASKASKCKTEFVQLVGAHKWDPSYFTFLAQRYERVKYPVKSDAEKASDVANGNRSDHHVYGGLLGVDVAQHLSAAYGDQAYKVAELAERGFGKKLAHNHPLLEAEVVYTIRYEYCLSASDFLARRSRLAFLDAAAAVAAAPRVIALMAEELGWDEARVAKETAETASFLNTFTAGKKEPYAAEQVAPAAASPPADK</sequence>
<evidence type="ECO:0000256" key="3">
    <source>
        <dbReference type="ARBA" id="ARBA00005157"/>
    </source>
</evidence>
<keyword evidence="9" id="KW-0560">Oxidoreductase</keyword>
<dbReference type="SUPFAM" id="SSF54373">
    <property type="entry name" value="FAD-linked reductases, C-terminal domain"/>
    <property type="match status" value="1"/>
</dbReference>
<dbReference type="GO" id="GO:0004368">
    <property type="term" value="F:glycerol-3-phosphate dehydrogenase (quinone) activity"/>
    <property type="evidence" value="ECO:0007669"/>
    <property type="project" value="UniProtKB-EC"/>
</dbReference>
<dbReference type="GO" id="GO:0005739">
    <property type="term" value="C:mitochondrion"/>
    <property type="evidence" value="ECO:0007669"/>
    <property type="project" value="UniProtKB-SubCell"/>
</dbReference>
<evidence type="ECO:0000259" key="11">
    <source>
        <dbReference type="Pfam" id="PF01266"/>
    </source>
</evidence>
<accession>A0A1X6PH65</accession>
<proteinExistence type="inferred from homology"/>
<dbReference type="InterPro" id="IPR031656">
    <property type="entry name" value="DAO_C"/>
</dbReference>
<dbReference type="OrthoDB" id="264015at2759"/>
<dbReference type="FunFam" id="1.10.8.870:FF:000004">
    <property type="entry name" value="Glycerol-3-phosphate dehydrogenase"/>
    <property type="match status" value="1"/>
</dbReference>
<dbReference type="InterPro" id="IPR038299">
    <property type="entry name" value="DAO_C_sf"/>
</dbReference>
<comment type="cofactor">
    <cofactor evidence="1">
        <name>FAD</name>
        <dbReference type="ChEBI" id="CHEBI:57692"/>
    </cofactor>
</comment>
<dbReference type="PROSITE" id="PS00978">
    <property type="entry name" value="FAD_G3PDH_2"/>
    <property type="match status" value="1"/>
</dbReference>
<dbReference type="EMBL" id="KV918780">
    <property type="protein sequence ID" value="OSX80098.1"/>
    <property type="molecule type" value="Genomic_DNA"/>
</dbReference>
<gene>
    <name evidence="13" type="ORF">BU14_0058s0009</name>
</gene>
<evidence type="ECO:0000256" key="7">
    <source>
        <dbReference type="ARBA" id="ARBA00022827"/>
    </source>
</evidence>
<evidence type="ECO:0000256" key="4">
    <source>
        <dbReference type="ARBA" id="ARBA00007330"/>
    </source>
</evidence>
<keyword evidence="6" id="KW-0285">Flavoprotein</keyword>
<protein>
    <recommendedName>
        <fullName evidence="5">glycerol-3-phosphate dehydrogenase</fullName>
        <ecNumber evidence="5">1.1.5.3</ecNumber>
    </recommendedName>
</protein>
<evidence type="ECO:0000256" key="9">
    <source>
        <dbReference type="ARBA" id="ARBA00023002"/>
    </source>
</evidence>
<comment type="similarity">
    <text evidence="4">Belongs to the FAD-dependent glycerol-3-phosphate dehydrogenase family.</text>
</comment>
<evidence type="ECO:0000256" key="8">
    <source>
        <dbReference type="ARBA" id="ARBA00022946"/>
    </source>
</evidence>